<dbReference type="EMBL" id="DTPE01000190">
    <property type="protein sequence ID" value="HGE75409.1"/>
    <property type="molecule type" value="Genomic_DNA"/>
</dbReference>
<evidence type="ECO:0000313" key="3">
    <source>
        <dbReference type="EMBL" id="HGE75409.1"/>
    </source>
</evidence>
<dbReference type="Pfam" id="PF02153">
    <property type="entry name" value="PDH_N"/>
    <property type="match status" value="1"/>
</dbReference>
<proteinExistence type="predicted"/>
<name>A0A7V3VSU0_9BACT</name>
<dbReference type="InterPro" id="IPR036291">
    <property type="entry name" value="NAD(P)-bd_dom_sf"/>
</dbReference>
<dbReference type="InterPro" id="IPR046826">
    <property type="entry name" value="PDH_N"/>
</dbReference>
<accession>A0A7V3VSU0</accession>
<dbReference type="AlphaFoldDB" id="A0A7V3VSU0"/>
<dbReference type="InterPro" id="IPR008927">
    <property type="entry name" value="6-PGluconate_DH-like_C_sf"/>
</dbReference>
<evidence type="ECO:0000256" key="1">
    <source>
        <dbReference type="ARBA" id="ARBA00023002"/>
    </source>
</evidence>
<dbReference type="InterPro" id="IPR050812">
    <property type="entry name" value="Preph/Arog_dehydrog"/>
</dbReference>
<dbReference type="SUPFAM" id="SSF51735">
    <property type="entry name" value="NAD(P)-binding Rossmann-fold domains"/>
    <property type="match status" value="1"/>
</dbReference>
<dbReference type="InterPro" id="IPR003099">
    <property type="entry name" value="Prephen_DH"/>
</dbReference>
<sequence length="250" mass="27851">MVRLHTWNRVHNGEDEMRIAIVGLGQIGGSMALRLKASGYDPDLFDLNSELCKPLGGRCEIFDGHGYDLVVLALHTGTLLKMIEFLPKDNLYLDTASVKMPIVEAALQNKLNFVGGHPIAGNERTGIASWDPDLFEGRPFATVQTGFEESPVIDEFIELLGAIRVKVDADFHDIALAHTSQALHFVSRIVKELGEPYETLSGPGYASMTRLSKQNPLLEETFREYNALNISKVLDEMVERLKKISEELKK</sequence>
<organism evidence="3">
    <name type="scientific">Mesoaciditoga lauensis</name>
    <dbReference type="NCBI Taxonomy" id="1495039"/>
    <lineage>
        <taxon>Bacteria</taxon>
        <taxon>Thermotogati</taxon>
        <taxon>Thermotogota</taxon>
        <taxon>Thermotogae</taxon>
        <taxon>Mesoaciditogales</taxon>
        <taxon>Mesoaciditogaceae</taxon>
        <taxon>Mesoaciditoga</taxon>
    </lineage>
</organism>
<comment type="caution">
    <text evidence="3">The sequence shown here is derived from an EMBL/GenBank/DDBJ whole genome shotgun (WGS) entry which is preliminary data.</text>
</comment>
<dbReference type="InterPro" id="IPR046825">
    <property type="entry name" value="PDH_C"/>
</dbReference>
<feature type="domain" description="Prephenate/arogenate dehydrogenase" evidence="2">
    <location>
        <begin position="17"/>
        <end position="250"/>
    </location>
</feature>
<dbReference type="PANTHER" id="PTHR21363:SF0">
    <property type="entry name" value="PREPHENATE DEHYDROGENASE [NADP(+)]"/>
    <property type="match status" value="1"/>
</dbReference>
<dbReference type="Gene3D" id="1.10.3660.10">
    <property type="entry name" value="6-phosphogluconate dehydrogenase C-terminal like domain"/>
    <property type="match status" value="1"/>
</dbReference>
<dbReference type="GO" id="GO:0004665">
    <property type="term" value="F:prephenate dehydrogenase (NADP+) activity"/>
    <property type="evidence" value="ECO:0007669"/>
    <property type="project" value="InterPro"/>
</dbReference>
<dbReference type="Gene3D" id="3.40.50.720">
    <property type="entry name" value="NAD(P)-binding Rossmann-like Domain"/>
    <property type="match status" value="1"/>
</dbReference>
<dbReference type="PROSITE" id="PS51176">
    <property type="entry name" value="PDH_ADH"/>
    <property type="match status" value="1"/>
</dbReference>
<reference evidence="3" key="1">
    <citation type="journal article" date="2020" name="mSystems">
        <title>Genome- and Community-Level Interaction Insights into Carbon Utilization and Element Cycling Functions of Hydrothermarchaeota in Hydrothermal Sediment.</title>
        <authorList>
            <person name="Zhou Z."/>
            <person name="Liu Y."/>
            <person name="Xu W."/>
            <person name="Pan J."/>
            <person name="Luo Z.H."/>
            <person name="Li M."/>
        </authorList>
    </citation>
    <scope>NUCLEOTIDE SEQUENCE [LARGE SCALE GENOMIC DNA]</scope>
    <source>
        <strain evidence="3">SpSt-966</strain>
    </source>
</reference>
<gene>
    <name evidence="3" type="ORF">ENX73_04720</name>
</gene>
<protein>
    <submittedName>
        <fullName evidence="3">Prephenate dehydrogenase</fullName>
    </submittedName>
</protein>
<dbReference type="PANTHER" id="PTHR21363">
    <property type="entry name" value="PREPHENATE DEHYDROGENASE"/>
    <property type="match status" value="1"/>
</dbReference>
<dbReference type="GO" id="GO:0008977">
    <property type="term" value="F:prephenate dehydrogenase (NAD+) activity"/>
    <property type="evidence" value="ECO:0007669"/>
    <property type="project" value="InterPro"/>
</dbReference>
<dbReference type="SUPFAM" id="SSF48179">
    <property type="entry name" value="6-phosphogluconate dehydrogenase C-terminal domain-like"/>
    <property type="match status" value="1"/>
</dbReference>
<keyword evidence="1" id="KW-0560">Oxidoreductase</keyword>
<dbReference type="GO" id="GO:0070403">
    <property type="term" value="F:NAD+ binding"/>
    <property type="evidence" value="ECO:0007669"/>
    <property type="project" value="InterPro"/>
</dbReference>
<dbReference type="GO" id="GO:0006571">
    <property type="term" value="P:tyrosine biosynthetic process"/>
    <property type="evidence" value="ECO:0007669"/>
    <property type="project" value="InterPro"/>
</dbReference>
<evidence type="ECO:0000259" key="2">
    <source>
        <dbReference type="PROSITE" id="PS51176"/>
    </source>
</evidence>
<dbReference type="Pfam" id="PF20463">
    <property type="entry name" value="PDH_C"/>
    <property type="match status" value="1"/>
</dbReference>